<keyword evidence="4" id="KW-0233">DNA recombination</keyword>
<dbReference type="InterPro" id="IPR053876">
    <property type="entry name" value="Phage_int_M"/>
</dbReference>
<proteinExistence type="inferred from homology"/>
<dbReference type="InterPro" id="IPR011010">
    <property type="entry name" value="DNA_brk_join_enz"/>
</dbReference>
<dbReference type="InterPro" id="IPR010998">
    <property type="entry name" value="Integrase_recombinase_N"/>
</dbReference>
<comment type="similarity">
    <text evidence="1">Belongs to the 'phage' integrase family.</text>
</comment>
<keyword evidence="3 5" id="KW-0238">DNA-binding</keyword>
<dbReference type="InterPro" id="IPR050808">
    <property type="entry name" value="Phage_Integrase"/>
</dbReference>
<dbReference type="GO" id="GO:0003677">
    <property type="term" value="F:DNA binding"/>
    <property type="evidence" value="ECO:0007669"/>
    <property type="project" value="UniProtKB-UniRule"/>
</dbReference>
<feature type="domain" description="Core-binding (CB)" evidence="6">
    <location>
        <begin position="1"/>
        <end position="85"/>
    </location>
</feature>
<dbReference type="SUPFAM" id="SSF56349">
    <property type="entry name" value="DNA breaking-rejoining enzymes"/>
    <property type="match status" value="1"/>
</dbReference>
<dbReference type="GO" id="GO:0015074">
    <property type="term" value="P:DNA integration"/>
    <property type="evidence" value="ECO:0007669"/>
    <property type="project" value="UniProtKB-KW"/>
</dbReference>
<keyword evidence="2" id="KW-0229">DNA integration</keyword>
<dbReference type="OrthoDB" id="662444at2"/>
<dbReference type="InterPro" id="IPR013762">
    <property type="entry name" value="Integrase-like_cat_sf"/>
</dbReference>
<dbReference type="EMBL" id="CP023270">
    <property type="protein sequence ID" value="AVJ29149.1"/>
    <property type="molecule type" value="Genomic_DNA"/>
</dbReference>
<evidence type="ECO:0000256" key="1">
    <source>
        <dbReference type="ARBA" id="ARBA00008857"/>
    </source>
</evidence>
<dbReference type="InterPro" id="IPR044068">
    <property type="entry name" value="CB"/>
</dbReference>
<dbReference type="Proteomes" id="UP000239477">
    <property type="component" value="Chromosome"/>
</dbReference>
<dbReference type="Pfam" id="PF22022">
    <property type="entry name" value="Phage_int_M"/>
    <property type="match status" value="1"/>
</dbReference>
<dbReference type="GO" id="GO:0006310">
    <property type="term" value="P:DNA recombination"/>
    <property type="evidence" value="ECO:0007669"/>
    <property type="project" value="UniProtKB-KW"/>
</dbReference>
<organism evidence="7 8">
    <name type="scientific">Achromobacter spanius</name>
    <dbReference type="NCBI Taxonomy" id="217203"/>
    <lineage>
        <taxon>Bacteria</taxon>
        <taxon>Pseudomonadati</taxon>
        <taxon>Pseudomonadota</taxon>
        <taxon>Betaproteobacteria</taxon>
        <taxon>Burkholderiales</taxon>
        <taxon>Alcaligenaceae</taxon>
        <taxon>Achromobacter</taxon>
    </lineage>
</organism>
<evidence type="ECO:0000256" key="5">
    <source>
        <dbReference type="PROSITE-ProRule" id="PRU01248"/>
    </source>
</evidence>
<dbReference type="PANTHER" id="PTHR30629">
    <property type="entry name" value="PROPHAGE INTEGRASE"/>
    <property type="match status" value="1"/>
</dbReference>
<evidence type="ECO:0000313" key="8">
    <source>
        <dbReference type="Proteomes" id="UP000239477"/>
    </source>
</evidence>
<dbReference type="Gene3D" id="1.10.443.10">
    <property type="entry name" value="Intergrase catalytic core"/>
    <property type="match status" value="1"/>
</dbReference>
<protein>
    <recommendedName>
        <fullName evidence="6">Core-binding (CB) domain-containing protein</fullName>
    </recommendedName>
</protein>
<dbReference type="PROSITE" id="PS51900">
    <property type="entry name" value="CB"/>
    <property type="match status" value="1"/>
</dbReference>
<name>A0A2S0IAT8_9BURK</name>
<evidence type="ECO:0000313" key="7">
    <source>
        <dbReference type="EMBL" id="AVJ29149.1"/>
    </source>
</evidence>
<dbReference type="RefSeq" id="WP_105239868.1">
    <property type="nucleotide sequence ID" value="NZ_CP023270.1"/>
</dbReference>
<keyword evidence="8" id="KW-1185">Reference proteome</keyword>
<dbReference type="Pfam" id="PF00589">
    <property type="entry name" value="Phage_integrase"/>
    <property type="match status" value="1"/>
</dbReference>
<evidence type="ECO:0000256" key="2">
    <source>
        <dbReference type="ARBA" id="ARBA00022908"/>
    </source>
</evidence>
<gene>
    <name evidence="7" type="ORF">CLM73_19660</name>
</gene>
<evidence type="ECO:0000256" key="3">
    <source>
        <dbReference type="ARBA" id="ARBA00023125"/>
    </source>
</evidence>
<reference evidence="7 8" key="1">
    <citation type="submission" date="2017-09" db="EMBL/GenBank/DDBJ databases">
        <title>Genomic, metabolic, and phenotypic characteristics of bacterial isolates from the natural microbiome of the model nematode Caenorhabditis elegans.</title>
        <authorList>
            <person name="Zimmermann J."/>
            <person name="Obeng N."/>
            <person name="Yang W."/>
            <person name="Obeng O."/>
            <person name="Kissoyan K."/>
            <person name="Pees B."/>
            <person name="Dirksen P."/>
            <person name="Hoppner M."/>
            <person name="Franke A."/>
            <person name="Rosenstiel P."/>
            <person name="Leippe M."/>
            <person name="Dierking K."/>
            <person name="Kaleta C."/>
            <person name="Schulenburg H."/>
        </authorList>
    </citation>
    <scope>NUCLEOTIDE SEQUENCE [LARGE SCALE GENOMIC DNA]</scope>
    <source>
        <strain evidence="7 8">MYb73</strain>
    </source>
</reference>
<dbReference type="Gene3D" id="1.10.150.130">
    <property type="match status" value="1"/>
</dbReference>
<evidence type="ECO:0000256" key="4">
    <source>
        <dbReference type="ARBA" id="ARBA00023172"/>
    </source>
</evidence>
<dbReference type="PANTHER" id="PTHR30629:SF2">
    <property type="entry name" value="PROPHAGE INTEGRASE INTS-RELATED"/>
    <property type="match status" value="1"/>
</dbReference>
<accession>A0A2S0IAT8</accession>
<sequence>MCKGFIAFQRSLIQKADPSALAERTVDDYEDAFDTHLLPLFGHMKPREFKPAHKGKYLDAMREKGRGTRANREMAALGSAFNYGIRHGLADANPCHGVSRNPERPRSRKPENVEVNRFVEIANSRGEGSYMTALIGLMVGITGRRRAEILELEESALTAEGVKVRAAKLKATEADREYLISWSPLLSTLLKEAVGLSKRHGTAYVFAARSGAPYTDSGFKANWSKIMADFVKAGGERFTAHDLRAMYVTEMVSREQNPETHKNAATTRRVYDRRRKVKVTPTF</sequence>
<dbReference type="AlphaFoldDB" id="A0A2S0IAT8"/>
<dbReference type="InterPro" id="IPR002104">
    <property type="entry name" value="Integrase_catalytic"/>
</dbReference>
<evidence type="ECO:0000259" key="6">
    <source>
        <dbReference type="PROSITE" id="PS51900"/>
    </source>
</evidence>